<dbReference type="EMBL" id="CP034928">
    <property type="protein sequence ID" value="QAA76999.1"/>
    <property type="molecule type" value="Genomic_DNA"/>
</dbReference>
<proteinExistence type="predicted"/>
<dbReference type="SUPFAM" id="SSF51556">
    <property type="entry name" value="Metallo-dependent hydrolases"/>
    <property type="match status" value="1"/>
</dbReference>
<keyword evidence="3" id="KW-0862">Zinc</keyword>
<keyword evidence="1" id="KW-0479">Metal-binding</keyword>
<dbReference type="Gene3D" id="2.30.40.10">
    <property type="entry name" value="Urease, subunit C, domain 1"/>
    <property type="match status" value="1"/>
</dbReference>
<dbReference type="PANTHER" id="PTHR43135:SF3">
    <property type="entry name" value="ALPHA-D-RIBOSE 1-METHYLPHOSPHONATE 5-TRIPHOSPHATE DIPHOSPHATASE"/>
    <property type="match status" value="1"/>
</dbReference>
<feature type="domain" description="Amidohydrolase-related" evidence="4">
    <location>
        <begin position="70"/>
        <end position="420"/>
    </location>
</feature>
<evidence type="ECO:0000313" key="6">
    <source>
        <dbReference type="EMBL" id="QAA76999.1"/>
    </source>
</evidence>
<dbReference type="InterPro" id="IPR032466">
    <property type="entry name" value="Metal_Hydrolase"/>
</dbReference>
<gene>
    <name evidence="6" type="ORF">BIP78_1233</name>
</gene>
<reference evidence="7" key="1">
    <citation type="submission" date="2018-12" db="EMBL/GenBank/DDBJ databases">
        <title>Complete genome sequence of an uncultured bacterium of the candidate phylum Bipolaricaulota.</title>
        <authorList>
            <person name="Kadnikov V.V."/>
            <person name="Mardanov A.V."/>
            <person name="Beletsky A.V."/>
            <person name="Frank Y.A."/>
            <person name="Karnachuk O.V."/>
            <person name="Ravin N.V."/>
        </authorList>
    </citation>
    <scope>NUCLEOTIDE SEQUENCE [LARGE SCALE GENOMIC DNA]</scope>
</reference>
<dbReference type="SUPFAM" id="SSF51338">
    <property type="entry name" value="Composite domain of metallo-dependent hydrolases"/>
    <property type="match status" value="1"/>
</dbReference>
<dbReference type="Proteomes" id="UP000287233">
    <property type="component" value="Chromosome"/>
</dbReference>
<dbReference type="KEGG" id="bih:BIP78_1233"/>
<dbReference type="Pfam" id="PF22039">
    <property type="entry name" value="HUTI_composite_bact"/>
    <property type="match status" value="1"/>
</dbReference>
<dbReference type="Pfam" id="PF01979">
    <property type="entry name" value="Amidohydro_1"/>
    <property type="match status" value="1"/>
</dbReference>
<dbReference type="InterPro" id="IPR051781">
    <property type="entry name" value="Metallo-dep_Hydrolase"/>
</dbReference>
<dbReference type="GO" id="GO:0046872">
    <property type="term" value="F:metal ion binding"/>
    <property type="evidence" value="ECO:0007669"/>
    <property type="project" value="UniProtKB-KW"/>
</dbReference>
<name>A0A410FV84_BIPS1</name>
<keyword evidence="2" id="KW-0378">Hydrolase</keyword>
<dbReference type="InterPro" id="IPR057744">
    <property type="entry name" value="OTAase-like"/>
</dbReference>
<evidence type="ECO:0000313" key="7">
    <source>
        <dbReference type="Proteomes" id="UP000287233"/>
    </source>
</evidence>
<evidence type="ECO:0000259" key="5">
    <source>
        <dbReference type="Pfam" id="PF22039"/>
    </source>
</evidence>
<evidence type="ECO:0000256" key="2">
    <source>
        <dbReference type="ARBA" id="ARBA00022801"/>
    </source>
</evidence>
<evidence type="ECO:0000256" key="1">
    <source>
        <dbReference type="ARBA" id="ARBA00022723"/>
    </source>
</evidence>
<protein>
    <submittedName>
        <fullName evidence="6">Uncharacterized protein</fullName>
    </submittedName>
</protein>
<dbReference type="InterPro" id="IPR006680">
    <property type="entry name" value="Amidohydro-rel"/>
</dbReference>
<dbReference type="PANTHER" id="PTHR43135">
    <property type="entry name" value="ALPHA-D-RIBOSE 1-METHYLPHOSPHONATE 5-TRIPHOSPHATE DIPHOSPHATASE"/>
    <property type="match status" value="1"/>
</dbReference>
<organism evidence="6 7">
    <name type="scientific">Bipolaricaulis sibiricus</name>
    <dbReference type="NCBI Taxonomy" id="2501609"/>
    <lineage>
        <taxon>Bacteria</taxon>
        <taxon>Candidatus Bipolaricaulota</taxon>
        <taxon>Candidatus Bipolaricaulia</taxon>
        <taxon>Candidatus Bipolaricaulales</taxon>
        <taxon>Candidatus Bipolaricaulaceae</taxon>
        <taxon>Candidatus Bipolaricaulis</taxon>
    </lineage>
</organism>
<dbReference type="InterPro" id="IPR054418">
    <property type="entry name" value="MQNX/HUTI_composite_N"/>
</dbReference>
<evidence type="ECO:0000256" key="3">
    <source>
        <dbReference type="ARBA" id="ARBA00022833"/>
    </source>
</evidence>
<evidence type="ECO:0000259" key="4">
    <source>
        <dbReference type="Pfam" id="PF01979"/>
    </source>
</evidence>
<dbReference type="InterPro" id="IPR011059">
    <property type="entry name" value="Metal-dep_hydrolase_composite"/>
</dbReference>
<dbReference type="GO" id="GO:0016810">
    <property type="term" value="F:hydrolase activity, acting on carbon-nitrogen (but not peptide) bonds"/>
    <property type="evidence" value="ECO:0007669"/>
    <property type="project" value="InterPro"/>
</dbReference>
<dbReference type="Gene3D" id="3.20.20.140">
    <property type="entry name" value="Metal-dependent hydrolases"/>
    <property type="match status" value="1"/>
</dbReference>
<sequence length="431" mass="46231">MYTLDPDHAMAELLVTARSVWTGIPGQRPFAPGAVAIEGTKVVAVGPLAEVERQLAFSRLYRRVQLDDLYLMPGLLNTHVHLTMNAGDDPVPDYLSRDDLALLLRAVGNARTMLLSGATTVRDCGSRGYGLVLLRDPAVQAQHTLPEVLVSGPPITPTGGHLHWMGGEADGVEGVRAAVRQRAKAGVDAVKIMATGGQMTPGTRPEAPAYRLAELRSVVTEAHRLGLRAVAHCLCAEGVVDAVRCGVDCVEHAVFFTRDREGRLVREYDSTAARILADAGTYVTPCLSAGYHRLDAVRGCTDLGADDRFRLEQEEKMLDCFTKLIRLGVQPVIGTDAGVTLTPFDETYLELVLMSRAGLGTEEVLLAATYHAAGALGLRGRKGEIRAGADADIIGCVADPCAGVEALADVVWVMRRGEIVVDRRKKAVDQP</sequence>
<feature type="domain" description="Aminodeoxyfutalosine deaminase/Imidazolonepropionase-like composite" evidence="5">
    <location>
        <begin position="33"/>
        <end position="54"/>
    </location>
</feature>
<accession>A0A410FV84</accession>
<dbReference type="AlphaFoldDB" id="A0A410FV84"/>
<dbReference type="CDD" id="cd01299">
    <property type="entry name" value="Met_dep_hydrolase_A"/>
    <property type="match status" value="1"/>
</dbReference>